<dbReference type="Pfam" id="PF13637">
    <property type="entry name" value="Ank_4"/>
    <property type="match status" value="1"/>
</dbReference>
<evidence type="ECO:0000256" key="1">
    <source>
        <dbReference type="ARBA" id="ARBA00022553"/>
    </source>
</evidence>
<keyword evidence="10" id="KW-1185">Reference proteome</keyword>
<evidence type="ECO:0000256" key="3">
    <source>
        <dbReference type="ARBA" id="ARBA00022803"/>
    </source>
</evidence>
<evidence type="ECO:0000256" key="4">
    <source>
        <dbReference type="ARBA" id="ARBA00023043"/>
    </source>
</evidence>
<keyword evidence="1" id="KW-0597">Phosphoprotein</keyword>
<keyword evidence="3" id="KW-0802">TPR repeat</keyword>
<reference evidence="10" key="1">
    <citation type="journal article" date="2015" name="Nat. Genet.">
        <title>The genome and transcriptome of the zoonotic hookworm Ancylostoma ceylanicum identify infection-specific gene families.</title>
        <authorList>
            <person name="Schwarz E.M."/>
            <person name="Hu Y."/>
            <person name="Antoshechkin I."/>
            <person name="Miller M.M."/>
            <person name="Sternberg P.W."/>
            <person name="Aroian R.V."/>
        </authorList>
    </citation>
    <scope>NUCLEOTIDE SEQUENCE</scope>
    <source>
        <strain evidence="10">HY135</strain>
    </source>
</reference>
<dbReference type="SUPFAM" id="SSF48452">
    <property type="entry name" value="TPR-like"/>
    <property type="match status" value="1"/>
</dbReference>
<dbReference type="SUPFAM" id="SSF52540">
    <property type="entry name" value="P-loop containing nucleoside triphosphate hydrolases"/>
    <property type="match status" value="1"/>
</dbReference>
<dbReference type="PANTHER" id="PTHR24166:SF48">
    <property type="entry name" value="PROTEIN VAPYRIN"/>
    <property type="match status" value="1"/>
</dbReference>
<feature type="repeat" description="ANK" evidence="6">
    <location>
        <begin position="744"/>
        <end position="776"/>
    </location>
</feature>
<proteinExistence type="inferred from homology"/>
<dbReference type="Pfam" id="PF25521">
    <property type="entry name" value="WHD_TANC1"/>
    <property type="match status" value="1"/>
</dbReference>
<comment type="caution">
    <text evidence="9">The sequence shown here is derived from an EMBL/GenBank/DDBJ whole genome shotgun (WGS) entry which is preliminary data.</text>
</comment>
<evidence type="ECO:0000259" key="8">
    <source>
        <dbReference type="Pfam" id="PF25521"/>
    </source>
</evidence>
<name>A0A016V2H3_9BILA</name>
<keyword evidence="4 6" id="KW-0040">ANK repeat</keyword>
<dbReference type="InterPro" id="IPR058018">
    <property type="entry name" value="AAA_lid_TANC1/2"/>
</dbReference>
<dbReference type="EMBL" id="JARK01001354">
    <property type="protein sequence ID" value="EYC21874.1"/>
    <property type="molecule type" value="Genomic_DNA"/>
</dbReference>
<evidence type="ECO:0000259" key="7">
    <source>
        <dbReference type="Pfam" id="PF25520"/>
    </source>
</evidence>
<comment type="similarity">
    <text evidence="5">Belongs to the TANC family.</text>
</comment>
<sequence>MDSESSLRRSLRRINPFRNKLFRLPATPRLARNRKVGNGEDVTTEWNFERASFRRNERPNGLTNTGVTASNPVLDATMKGPPNPAEAELNIHQHMQNLLVSSGRQSHLARLPSTSYRADGQISDAYWFGDIPFDRRSNNSTISLLNTSHRFARDSRNGTMMSTASIRKRCPVNGIQKSVPVDSGVKRVVVESRLQPLFDLDQFCPKADLEEAFIGREWAFREIYESAVVDKIPVTIVEGCRGSGKSSIINQLILNSSFYSSKTSDTIDSGCVPDDGTMYNSRNYEWMRAVATRLVAFHICNIQSSSSCSIPEFVCNLGAWLSRSPILKSYAEILTKNEEKESLLKLEECIKHDALHVFCTSIAEPLLQLNCSDQGCLVIAVDGTDEAEFHRSEDGRSIATFICNLVAHLPPWVRFIVSCNADTSLIFDDIMTRRIRLDDIALDERVVRDSRMLVDYRLSMVPELDNHLLSNTRRSIIDPFGDLIDRIVYAANGNVLYIRLLIRLVETGRLPVRYLMQSNLPMDDIDLYGLIMELTFTSVLLVPHFCANSIEQRNSFSSPSVFARVVPVLNVFLASLRPLDRNGLLSVLNAAHSDVPMIEAQLDEILTILTPLLSFNANGSITFHDTAVRDWLLKNANHPKYCSDARHGHILLALHLTELAPLNNAQTFELTHHLLKAHPYKYMHGKYIPEFTSSKDGQVHWVKRCSSDIKRALLNQRNMFYPNTKVTRLLFMAGAEVNAVDPASGLTALHKAVAAGNAHLVSLLLSQEEPIQESQELIRKSPVSCLISHLKKRPWKRRRSLSAKSIAEKVSELSRLVTIRFKRSTEDLWEESPSVLTIAAEHGHMDLMPLLMPLDAMKTADKALEAGARNGHVKVIRYLLAQKWLDEEQRRAAIENAMVAAAGAGQTEVCEQLVDAYDCHDFAKAMCAACEHGRADTVQFFLSRGASLSTMQWPPERPALICAVESGSWDLVVAVLALPNCDLECRDAFGRTPVIAAARCAHVGLIDMLVNKGANINQRDENGWTALMHAVHKNHLPSVQLLLDRDAEITGKDKNGKTLAHIACATASRSIVDRLLEAGMLIEEADNDGLYPLQVAIQQRNKPALEALLGRGARLRSTTWQTAIDSYPEALFVLFSKLLDDAGILFRKKRFEDAMHRLHYALNKCEMCSQNEKLLDMQCGLIKARQQIIISMARVLRRQGRTQQAIEICSTIDPTACEQVRFESLLLRAKCHFDLHDIERAKANVRAAIQLRPDHDEARHLLNTLMLPCTNIARL</sequence>
<dbReference type="InterPro" id="IPR027417">
    <property type="entry name" value="P-loop_NTPase"/>
</dbReference>
<dbReference type="PANTHER" id="PTHR24166">
    <property type="entry name" value="ROLLING PEBBLES, ISOFORM B"/>
    <property type="match status" value="1"/>
</dbReference>
<dbReference type="InterPro" id="IPR058056">
    <property type="entry name" value="WH_TANC1/2"/>
</dbReference>
<feature type="repeat" description="ANK" evidence="6">
    <location>
        <begin position="1055"/>
        <end position="1087"/>
    </location>
</feature>
<dbReference type="Pfam" id="PF12796">
    <property type="entry name" value="Ank_2"/>
    <property type="match status" value="1"/>
</dbReference>
<gene>
    <name evidence="9" type="primary">Acey_s0018.g3578</name>
    <name evidence="9" type="ORF">Y032_0018g3578</name>
</gene>
<dbReference type="PROSITE" id="PS50088">
    <property type="entry name" value="ANK_REPEAT"/>
    <property type="match status" value="4"/>
</dbReference>
<dbReference type="Gene3D" id="1.25.40.10">
    <property type="entry name" value="Tetratricopeptide repeat domain"/>
    <property type="match status" value="1"/>
</dbReference>
<dbReference type="SMART" id="SM00248">
    <property type="entry name" value="ANK"/>
    <property type="match status" value="8"/>
</dbReference>
<dbReference type="OrthoDB" id="5958958at2759"/>
<dbReference type="InterPro" id="IPR036770">
    <property type="entry name" value="Ankyrin_rpt-contain_sf"/>
</dbReference>
<dbReference type="STRING" id="53326.A0A016V2H3"/>
<dbReference type="SUPFAM" id="SSF48403">
    <property type="entry name" value="Ankyrin repeat"/>
    <property type="match status" value="2"/>
</dbReference>
<dbReference type="PROSITE" id="PS50297">
    <property type="entry name" value="ANK_REP_REGION"/>
    <property type="match status" value="3"/>
</dbReference>
<evidence type="ECO:0000256" key="6">
    <source>
        <dbReference type="PROSITE-ProRule" id="PRU00023"/>
    </source>
</evidence>
<keyword evidence="2" id="KW-0677">Repeat</keyword>
<feature type="repeat" description="ANK" evidence="6">
    <location>
        <begin position="989"/>
        <end position="1021"/>
    </location>
</feature>
<feature type="repeat" description="ANK" evidence="6">
    <location>
        <begin position="1022"/>
        <end position="1054"/>
    </location>
</feature>
<evidence type="ECO:0000313" key="9">
    <source>
        <dbReference type="EMBL" id="EYC21874.1"/>
    </source>
</evidence>
<dbReference type="InterPro" id="IPR050889">
    <property type="entry name" value="Dendritic_Spine_Reg/Scaffold"/>
</dbReference>
<evidence type="ECO:0000313" key="10">
    <source>
        <dbReference type="Proteomes" id="UP000024635"/>
    </source>
</evidence>
<feature type="domain" description="TANC1/2-like winged helix" evidence="8">
    <location>
        <begin position="556"/>
        <end position="709"/>
    </location>
</feature>
<dbReference type="Gene3D" id="1.25.40.20">
    <property type="entry name" value="Ankyrin repeat-containing domain"/>
    <property type="match status" value="2"/>
</dbReference>
<dbReference type="Proteomes" id="UP000024635">
    <property type="component" value="Unassembled WGS sequence"/>
</dbReference>
<dbReference type="InterPro" id="IPR002110">
    <property type="entry name" value="Ankyrin_rpt"/>
</dbReference>
<dbReference type="InterPro" id="IPR011990">
    <property type="entry name" value="TPR-like_helical_dom_sf"/>
</dbReference>
<evidence type="ECO:0008006" key="11">
    <source>
        <dbReference type="Google" id="ProtNLM"/>
    </source>
</evidence>
<accession>A0A016V2H3</accession>
<feature type="domain" description="TANC1/2-like AAA+ ATPase lid" evidence="7">
    <location>
        <begin position="438"/>
        <end position="532"/>
    </location>
</feature>
<protein>
    <recommendedName>
        <fullName evidence="11">Tetratricopeptide repeat protein</fullName>
    </recommendedName>
</protein>
<evidence type="ECO:0000256" key="5">
    <source>
        <dbReference type="ARBA" id="ARBA00038259"/>
    </source>
</evidence>
<dbReference type="AlphaFoldDB" id="A0A016V2H3"/>
<organism evidence="9 10">
    <name type="scientific">Ancylostoma ceylanicum</name>
    <dbReference type="NCBI Taxonomy" id="53326"/>
    <lineage>
        <taxon>Eukaryota</taxon>
        <taxon>Metazoa</taxon>
        <taxon>Ecdysozoa</taxon>
        <taxon>Nematoda</taxon>
        <taxon>Chromadorea</taxon>
        <taxon>Rhabditida</taxon>
        <taxon>Rhabditina</taxon>
        <taxon>Rhabditomorpha</taxon>
        <taxon>Strongyloidea</taxon>
        <taxon>Ancylostomatidae</taxon>
        <taxon>Ancylostomatinae</taxon>
        <taxon>Ancylostoma</taxon>
    </lineage>
</organism>
<dbReference type="Pfam" id="PF25520">
    <property type="entry name" value="AAA_lid_TANC1"/>
    <property type="match status" value="1"/>
</dbReference>
<evidence type="ECO:0000256" key="2">
    <source>
        <dbReference type="ARBA" id="ARBA00022737"/>
    </source>
</evidence>